<dbReference type="Proteomes" id="UP001151760">
    <property type="component" value="Unassembled WGS sequence"/>
</dbReference>
<accession>A0ABQ5HGM3</accession>
<reference evidence="2" key="1">
    <citation type="journal article" date="2022" name="Int. J. Mol. Sci.">
        <title>Draft Genome of Tanacetum Coccineum: Genomic Comparison of Closely Related Tanacetum-Family Plants.</title>
        <authorList>
            <person name="Yamashiro T."/>
            <person name="Shiraishi A."/>
            <person name="Nakayama K."/>
            <person name="Satake H."/>
        </authorList>
    </citation>
    <scope>NUCLEOTIDE SEQUENCE</scope>
</reference>
<reference evidence="2" key="2">
    <citation type="submission" date="2022-01" db="EMBL/GenBank/DDBJ databases">
        <authorList>
            <person name="Yamashiro T."/>
            <person name="Shiraishi A."/>
            <person name="Satake H."/>
            <person name="Nakayama K."/>
        </authorList>
    </citation>
    <scope>NUCLEOTIDE SEQUENCE</scope>
</reference>
<organism evidence="2 3">
    <name type="scientific">Tanacetum coccineum</name>
    <dbReference type="NCBI Taxonomy" id="301880"/>
    <lineage>
        <taxon>Eukaryota</taxon>
        <taxon>Viridiplantae</taxon>
        <taxon>Streptophyta</taxon>
        <taxon>Embryophyta</taxon>
        <taxon>Tracheophyta</taxon>
        <taxon>Spermatophyta</taxon>
        <taxon>Magnoliopsida</taxon>
        <taxon>eudicotyledons</taxon>
        <taxon>Gunneridae</taxon>
        <taxon>Pentapetalae</taxon>
        <taxon>asterids</taxon>
        <taxon>campanulids</taxon>
        <taxon>Asterales</taxon>
        <taxon>Asteraceae</taxon>
        <taxon>Asteroideae</taxon>
        <taxon>Anthemideae</taxon>
        <taxon>Anthemidinae</taxon>
        <taxon>Tanacetum</taxon>
    </lineage>
</organism>
<feature type="compositionally biased region" description="Basic and acidic residues" evidence="1">
    <location>
        <begin position="48"/>
        <end position="67"/>
    </location>
</feature>
<feature type="region of interest" description="Disordered" evidence="1">
    <location>
        <begin position="48"/>
        <end position="72"/>
    </location>
</feature>
<protein>
    <submittedName>
        <fullName evidence="2">Uncharacterized protein</fullName>
    </submittedName>
</protein>
<dbReference type="EMBL" id="BQNB010019603">
    <property type="protein sequence ID" value="GJT87050.1"/>
    <property type="molecule type" value="Genomic_DNA"/>
</dbReference>
<proteinExistence type="predicted"/>
<keyword evidence="3" id="KW-1185">Reference proteome</keyword>
<comment type="caution">
    <text evidence="2">The sequence shown here is derived from an EMBL/GenBank/DDBJ whole genome shotgun (WGS) entry which is preliminary data.</text>
</comment>
<evidence type="ECO:0000313" key="2">
    <source>
        <dbReference type="EMBL" id="GJT87050.1"/>
    </source>
</evidence>
<sequence>MNSKMTVIMMYLKLEKRWIKTSKSMIMKKLTHHSTETPTEEPLLIEHHSPLPNKEQPKSSKDKKTDASDSESSLCFETFKPYDNYMPITERQYKKHEEATASYDDLKWIIDDFYGTTFKQYKNTDAAVRNYQQIINLFKTDHNTRIKRILDNLQEFQNVVKEDPALNKKVLEALEAYTKNSTSITELLQLVKNFDFPSFKTCLDSLQAVVTAQNDHLAKWAESFASMA</sequence>
<evidence type="ECO:0000256" key="1">
    <source>
        <dbReference type="SAM" id="MobiDB-lite"/>
    </source>
</evidence>
<gene>
    <name evidence="2" type="ORF">Tco_1068767</name>
</gene>
<name>A0ABQ5HGM3_9ASTR</name>
<evidence type="ECO:0000313" key="3">
    <source>
        <dbReference type="Proteomes" id="UP001151760"/>
    </source>
</evidence>